<evidence type="ECO:0000313" key="3">
    <source>
        <dbReference type="Proteomes" id="UP000266441"/>
    </source>
</evidence>
<proteinExistence type="predicted"/>
<dbReference type="InterPro" id="IPR045692">
    <property type="entry name" value="DUF6057"/>
</dbReference>
<evidence type="ECO:0000256" key="1">
    <source>
        <dbReference type="SAM" id="Phobius"/>
    </source>
</evidence>
<protein>
    <recommendedName>
        <fullName evidence="4">Transmembrane protein</fullName>
    </recommendedName>
</protein>
<organism evidence="2 3">
    <name type="scientific">Mariniphaga sediminis</name>
    <dbReference type="NCBI Taxonomy" id="1628158"/>
    <lineage>
        <taxon>Bacteria</taxon>
        <taxon>Pseudomonadati</taxon>
        <taxon>Bacteroidota</taxon>
        <taxon>Bacteroidia</taxon>
        <taxon>Marinilabiliales</taxon>
        <taxon>Prolixibacteraceae</taxon>
        <taxon>Mariniphaga</taxon>
    </lineage>
</organism>
<name>A0A399D6F3_9BACT</name>
<dbReference type="EMBL" id="QWET01000001">
    <property type="protein sequence ID" value="RIH66943.1"/>
    <property type="molecule type" value="Genomic_DNA"/>
</dbReference>
<keyword evidence="1" id="KW-0812">Transmembrane</keyword>
<accession>A0A399D6F3</accession>
<gene>
    <name evidence="2" type="ORF">D1164_00485</name>
</gene>
<evidence type="ECO:0000313" key="2">
    <source>
        <dbReference type="EMBL" id="RIH66943.1"/>
    </source>
</evidence>
<comment type="caution">
    <text evidence="2">The sequence shown here is derived from an EMBL/GenBank/DDBJ whole genome shotgun (WGS) entry which is preliminary data.</text>
</comment>
<evidence type="ECO:0008006" key="4">
    <source>
        <dbReference type="Google" id="ProtNLM"/>
    </source>
</evidence>
<keyword evidence="1" id="KW-1133">Transmembrane helix</keyword>
<feature type="transmembrane region" description="Helical" evidence="1">
    <location>
        <begin position="180"/>
        <end position="200"/>
    </location>
</feature>
<dbReference type="Pfam" id="PF19529">
    <property type="entry name" value="DUF6057"/>
    <property type="match status" value="1"/>
</dbReference>
<keyword evidence="1" id="KW-0472">Membrane</keyword>
<reference evidence="2 3" key="1">
    <citation type="journal article" date="2015" name="Int. J. Syst. Evol. Microbiol.">
        <title>Mariniphaga sediminis sp. nov., isolated from coastal sediment.</title>
        <authorList>
            <person name="Wang F.Q."/>
            <person name="Shen Q.Y."/>
            <person name="Chen G.J."/>
            <person name="Du Z.J."/>
        </authorList>
    </citation>
    <scope>NUCLEOTIDE SEQUENCE [LARGE SCALE GENOMIC DNA]</scope>
    <source>
        <strain evidence="2 3">SY21</strain>
    </source>
</reference>
<feature type="transmembrane region" description="Helical" evidence="1">
    <location>
        <begin position="212"/>
        <end position="232"/>
    </location>
</feature>
<feature type="transmembrane region" description="Helical" evidence="1">
    <location>
        <begin position="141"/>
        <end position="168"/>
    </location>
</feature>
<feature type="transmembrane region" description="Helical" evidence="1">
    <location>
        <begin position="90"/>
        <end position="106"/>
    </location>
</feature>
<feature type="transmembrane region" description="Helical" evidence="1">
    <location>
        <begin position="252"/>
        <end position="271"/>
    </location>
</feature>
<feature type="transmembrane region" description="Helical" evidence="1">
    <location>
        <begin position="56"/>
        <end position="78"/>
    </location>
</feature>
<dbReference type="Proteomes" id="UP000266441">
    <property type="component" value="Unassembled WGS sequence"/>
</dbReference>
<keyword evidence="3" id="KW-1185">Reference proteome</keyword>
<dbReference type="AlphaFoldDB" id="A0A399D6F3"/>
<sequence>MLYAASVVYYLFFGSGLFFYQENRSLFIFTYDYLQHFLSKPGGLLVYMGNFLTQGYYYNVIGALLISSFPVILISLLMKNFRLLSKSNSRGMHFSIIAACGLFFLQTFYDHFIYHSVGLLLGLLWMYALMSLKKKYQLISFFVLFPAVYYFAGAFSLFYVGLYFSFILAASPKPQRLPGLILLFVNSLAVFIVFKEFVFLQPGDKLLSFPLPVLKFSVFSISFYSFCLYLIFVPHLPEINSMVVSEKRNIKHVTSVSVICLVTIFFITLKFDKEQEDIMQIEKMGFQQKWDAVIEHIEKSPSANLTGQYYYNLALSEKGLLCDKLFFGSQDFKEKSLSLPHFSEYINRAYYFYYCIGLSKAANYLAFESMVINGYQPENLKMLVKTEIIRGNLKIAERFVHLLKQTLNYRNWALKYEKIIRDPSAMYSDSELVEKMELTPGNDFFITTDDNYNMNAMLWGNPNNPKAFEYIIARMLLEKDFKAVVYQVKKMKGMGYNYIPRHIEEAILLYMHEGLELPYLGELTVSNKTLKDFENFQSAFLSDTNFILSEDDTKNELKNTFWYYFYKKEIKDLN</sequence>
<feature type="transmembrane region" description="Helical" evidence="1">
    <location>
        <begin position="112"/>
        <end position="129"/>
    </location>
</feature>